<keyword evidence="1" id="KW-0812">Transmembrane</keyword>
<dbReference type="Proteomes" id="UP001597448">
    <property type="component" value="Unassembled WGS sequence"/>
</dbReference>
<feature type="transmembrane region" description="Helical" evidence="1">
    <location>
        <begin position="61"/>
        <end position="81"/>
    </location>
</feature>
<dbReference type="EMBL" id="JBHUKY010000019">
    <property type="protein sequence ID" value="MFD2410119.1"/>
    <property type="molecule type" value="Genomic_DNA"/>
</dbReference>
<comment type="caution">
    <text evidence="2">The sequence shown here is derived from an EMBL/GenBank/DDBJ whole genome shotgun (WGS) entry which is preliminary data.</text>
</comment>
<dbReference type="Pfam" id="PF20460">
    <property type="entry name" value="DUF6713"/>
    <property type="match status" value="1"/>
</dbReference>
<dbReference type="InterPro" id="IPR046559">
    <property type="entry name" value="DUF6713"/>
</dbReference>
<gene>
    <name evidence="2" type="ORF">ACFSX3_09580</name>
</gene>
<evidence type="ECO:0000313" key="2">
    <source>
        <dbReference type="EMBL" id="MFD2410119.1"/>
    </source>
</evidence>
<feature type="transmembrane region" description="Helical" evidence="1">
    <location>
        <begin position="93"/>
        <end position="114"/>
    </location>
</feature>
<name>A0ABW5F654_9BACL</name>
<accession>A0ABW5F654</accession>
<keyword evidence="1" id="KW-0472">Membrane</keyword>
<sequence length="115" mass="13758">MIFSINFALLLVHEMDAIRAKEWRMFIFLRELTDERAFKVFTILHLPLYAFLLFSLISQHLLSFIIIDMFLILHSIAHFFFEKHPSNNFKNLFSRLIIYPMGLLGLLHLVGLLYW</sequence>
<evidence type="ECO:0000313" key="3">
    <source>
        <dbReference type="Proteomes" id="UP001597448"/>
    </source>
</evidence>
<keyword evidence="3" id="KW-1185">Reference proteome</keyword>
<feature type="transmembrane region" description="Helical" evidence="1">
    <location>
        <begin position="36"/>
        <end position="54"/>
    </location>
</feature>
<keyword evidence="1" id="KW-1133">Transmembrane helix</keyword>
<evidence type="ECO:0000256" key="1">
    <source>
        <dbReference type="SAM" id="Phobius"/>
    </source>
</evidence>
<proteinExistence type="predicted"/>
<organism evidence="2 3">
    <name type="scientific">Paenibacillus rhizoplanae</name>
    <dbReference type="NCBI Taxonomy" id="1917181"/>
    <lineage>
        <taxon>Bacteria</taxon>
        <taxon>Bacillati</taxon>
        <taxon>Bacillota</taxon>
        <taxon>Bacilli</taxon>
        <taxon>Bacillales</taxon>
        <taxon>Paenibacillaceae</taxon>
        <taxon>Paenibacillus</taxon>
    </lineage>
</organism>
<protein>
    <submittedName>
        <fullName evidence="2">DUF6713 family protein</fullName>
    </submittedName>
</protein>
<dbReference type="RefSeq" id="WP_379258539.1">
    <property type="nucleotide sequence ID" value="NZ_JBHSVQ010000001.1"/>
</dbReference>
<reference evidence="3" key="1">
    <citation type="journal article" date="2019" name="Int. J. Syst. Evol. Microbiol.">
        <title>The Global Catalogue of Microorganisms (GCM) 10K type strain sequencing project: providing services to taxonomists for standard genome sequencing and annotation.</title>
        <authorList>
            <consortium name="The Broad Institute Genomics Platform"/>
            <consortium name="The Broad Institute Genome Sequencing Center for Infectious Disease"/>
            <person name="Wu L."/>
            <person name="Ma J."/>
        </authorList>
    </citation>
    <scope>NUCLEOTIDE SEQUENCE [LARGE SCALE GENOMIC DNA]</scope>
    <source>
        <strain evidence="3">CCM 8725</strain>
    </source>
</reference>